<dbReference type="PROSITE" id="PS50893">
    <property type="entry name" value="ABC_TRANSPORTER_2"/>
    <property type="match status" value="1"/>
</dbReference>
<reference evidence="12 13" key="1">
    <citation type="submission" date="2016-10" db="EMBL/GenBank/DDBJ databases">
        <authorList>
            <person name="de Groot N.N."/>
        </authorList>
    </citation>
    <scope>NUCLEOTIDE SEQUENCE [LARGE SCALE GENOMIC DNA]</scope>
    <source>
        <strain evidence="12 13">DSM 16077</strain>
    </source>
</reference>
<dbReference type="Gene3D" id="2.40.50.100">
    <property type="match status" value="1"/>
</dbReference>
<dbReference type="Gene3D" id="3.40.50.300">
    <property type="entry name" value="P-loop containing nucleotide triphosphate hydrolases"/>
    <property type="match status" value="1"/>
</dbReference>
<dbReference type="InterPro" id="IPR005116">
    <property type="entry name" value="Transp-assoc_OB_typ1"/>
</dbReference>
<evidence type="ECO:0000256" key="3">
    <source>
        <dbReference type="ARBA" id="ARBA00022505"/>
    </source>
</evidence>
<evidence type="ECO:0000259" key="10">
    <source>
        <dbReference type="PROSITE" id="PS50893"/>
    </source>
</evidence>
<dbReference type="GO" id="GO:0016020">
    <property type="term" value="C:membrane"/>
    <property type="evidence" value="ECO:0007669"/>
    <property type="project" value="InterPro"/>
</dbReference>
<dbReference type="STRING" id="144026.SAMN04488568_101153"/>
<dbReference type="InterPro" id="IPR003593">
    <property type="entry name" value="AAA+_ATPase"/>
</dbReference>
<feature type="domain" description="Mop" evidence="11">
    <location>
        <begin position="298"/>
        <end position="365"/>
    </location>
</feature>
<dbReference type="SUPFAM" id="SSF50331">
    <property type="entry name" value="MOP-like"/>
    <property type="match status" value="1"/>
</dbReference>
<dbReference type="OrthoDB" id="9802264at2"/>
<dbReference type="NCBIfam" id="TIGR02142">
    <property type="entry name" value="modC_ABC"/>
    <property type="match status" value="1"/>
</dbReference>
<keyword evidence="7" id="KW-1278">Translocase</keyword>
<keyword evidence="6 12" id="KW-0067">ATP-binding</keyword>
<dbReference type="InterPro" id="IPR017871">
    <property type="entry name" value="ABC_transporter-like_CS"/>
</dbReference>
<dbReference type="Proteomes" id="UP000199759">
    <property type="component" value="Unassembled WGS sequence"/>
</dbReference>
<keyword evidence="8" id="KW-0472">Membrane</keyword>
<dbReference type="GO" id="GO:0140359">
    <property type="term" value="F:ABC-type transporter activity"/>
    <property type="evidence" value="ECO:0007669"/>
    <property type="project" value="InterPro"/>
</dbReference>
<evidence type="ECO:0000313" key="12">
    <source>
        <dbReference type="EMBL" id="SDL63977.1"/>
    </source>
</evidence>
<organism evidence="12 13">
    <name type="scientific">Maricaulis salignorans</name>
    <dbReference type="NCBI Taxonomy" id="144026"/>
    <lineage>
        <taxon>Bacteria</taxon>
        <taxon>Pseudomonadati</taxon>
        <taxon>Pseudomonadota</taxon>
        <taxon>Alphaproteobacteria</taxon>
        <taxon>Maricaulales</taxon>
        <taxon>Maricaulaceae</taxon>
        <taxon>Maricaulis</taxon>
    </lineage>
</organism>
<dbReference type="InterPro" id="IPR004606">
    <property type="entry name" value="Mop_domain"/>
</dbReference>
<evidence type="ECO:0000256" key="8">
    <source>
        <dbReference type="ARBA" id="ARBA00023136"/>
    </source>
</evidence>
<name>A0A1G9LQD6_9PROT</name>
<dbReference type="PANTHER" id="PTHR43514:SF10">
    <property type="entry name" value="MOLYBDENUM IMPORT ATP-BINDING PROTEIN MODC 2"/>
    <property type="match status" value="1"/>
</dbReference>
<evidence type="ECO:0000313" key="13">
    <source>
        <dbReference type="Proteomes" id="UP000199759"/>
    </source>
</evidence>
<proteinExistence type="predicted"/>
<dbReference type="InterPro" id="IPR008995">
    <property type="entry name" value="Mo/tungstate-bd_C_term_dom"/>
</dbReference>
<keyword evidence="4" id="KW-0997">Cell inner membrane</keyword>
<evidence type="ECO:0000256" key="7">
    <source>
        <dbReference type="ARBA" id="ARBA00022967"/>
    </source>
</evidence>
<dbReference type="Pfam" id="PF03459">
    <property type="entry name" value="TOBE"/>
    <property type="match status" value="1"/>
</dbReference>
<gene>
    <name evidence="12" type="ORF">SAMN04488568_101153</name>
</gene>
<sequence length="366" mass="39485">MSDDLLSLQLRSRRGGFDLDIEAEIPLAGITAVFGPSGSGKTSLLRLIAGLDRPDQGRLAMGEAVWVDRARHVFTPAHQRPVGLVFQDARLFSHLSVAGNLDYAQRRAATGPTRFDPETIIEALDLAPLLPRRPASLSGGEAQRVALARALLTQPRLLLLDEPMAGLDHARKAELLPYLDTTLRQLGIPALYVSHSVEEVVRLSDRVLALSRGQCVAMGPVEDVFARLDIEPLERDFEAGSVLAGHLVDQDERLQLSRIDIGGQILELPMPAALQPGDAVRLRIRARDVAIATLKPQAISIRNVLDGRITSITADENSPYADLTLSIGTSPLKARLTRASVEALQLAPGLAVYALVKSASFDRGPG</sequence>
<feature type="domain" description="ABC transporter" evidence="10">
    <location>
        <begin position="3"/>
        <end position="237"/>
    </location>
</feature>
<keyword evidence="1" id="KW-0813">Transport</keyword>
<dbReference type="PROSITE" id="PS51866">
    <property type="entry name" value="MOP"/>
    <property type="match status" value="1"/>
</dbReference>
<dbReference type="InterPro" id="IPR003439">
    <property type="entry name" value="ABC_transporter-like_ATP-bd"/>
</dbReference>
<evidence type="ECO:0000256" key="5">
    <source>
        <dbReference type="ARBA" id="ARBA00022741"/>
    </source>
</evidence>
<dbReference type="SMART" id="SM00382">
    <property type="entry name" value="AAA"/>
    <property type="match status" value="1"/>
</dbReference>
<dbReference type="InterPro" id="IPR027417">
    <property type="entry name" value="P-loop_NTPase"/>
</dbReference>
<evidence type="ECO:0000256" key="4">
    <source>
        <dbReference type="ARBA" id="ARBA00022519"/>
    </source>
</evidence>
<dbReference type="PANTHER" id="PTHR43514">
    <property type="entry name" value="ABC TRANSPORTER I FAMILY MEMBER 10"/>
    <property type="match status" value="1"/>
</dbReference>
<evidence type="ECO:0000256" key="2">
    <source>
        <dbReference type="ARBA" id="ARBA00022475"/>
    </source>
</evidence>
<dbReference type="RefSeq" id="WP_091765235.1">
    <property type="nucleotide sequence ID" value="NZ_FNHG01000001.1"/>
</dbReference>
<evidence type="ECO:0000259" key="11">
    <source>
        <dbReference type="PROSITE" id="PS51866"/>
    </source>
</evidence>
<keyword evidence="2" id="KW-1003">Cell membrane</keyword>
<keyword evidence="5" id="KW-0547">Nucleotide-binding</keyword>
<evidence type="ECO:0000256" key="6">
    <source>
        <dbReference type="ARBA" id="ARBA00022840"/>
    </source>
</evidence>
<dbReference type="SUPFAM" id="SSF52540">
    <property type="entry name" value="P-loop containing nucleoside triphosphate hydrolases"/>
    <property type="match status" value="1"/>
</dbReference>
<dbReference type="GO" id="GO:0016887">
    <property type="term" value="F:ATP hydrolysis activity"/>
    <property type="evidence" value="ECO:0007669"/>
    <property type="project" value="InterPro"/>
</dbReference>
<dbReference type="InterPro" id="IPR050334">
    <property type="entry name" value="Molybdenum_import_ModC"/>
</dbReference>
<keyword evidence="13" id="KW-1185">Reference proteome</keyword>
<dbReference type="GO" id="GO:0005524">
    <property type="term" value="F:ATP binding"/>
    <property type="evidence" value="ECO:0007669"/>
    <property type="project" value="UniProtKB-KW"/>
</dbReference>
<dbReference type="InterPro" id="IPR011868">
    <property type="entry name" value="ModC_ABC_ATP-bd"/>
</dbReference>
<dbReference type="EMBL" id="FNHG01000001">
    <property type="protein sequence ID" value="SDL63977.1"/>
    <property type="molecule type" value="Genomic_DNA"/>
</dbReference>
<dbReference type="GO" id="GO:0015098">
    <property type="term" value="F:molybdate ion transmembrane transporter activity"/>
    <property type="evidence" value="ECO:0007669"/>
    <property type="project" value="InterPro"/>
</dbReference>
<dbReference type="PROSITE" id="PS00211">
    <property type="entry name" value="ABC_TRANSPORTER_1"/>
    <property type="match status" value="1"/>
</dbReference>
<protein>
    <submittedName>
        <fullName evidence="12">Molybdate transport system ATP-binding protein</fullName>
    </submittedName>
</protein>
<dbReference type="AlphaFoldDB" id="A0A1G9LQD6"/>
<evidence type="ECO:0000256" key="1">
    <source>
        <dbReference type="ARBA" id="ARBA00022448"/>
    </source>
</evidence>
<evidence type="ECO:0000256" key="9">
    <source>
        <dbReference type="PROSITE-ProRule" id="PRU01213"/>
    </source>
</evidence>
<keyword evidence="3 9" id="KW-0500">Molybdenum</keyword>
<dbReference type="Pfam" id="PF00005">
    <property type="entry name" value="ABC_tran"/>
    <property type="match status" value="1"/>
</dbReference>
<accession>A0A1G9LQD6</accession>